<accession>A0A4Y3PN98</accession>
<reference evidence="2 3" key="1">
    <citation type="submission" date="2019-06" db="EMBL/GenBank/DDBJ databases">
        <title>Whole genome shotgun sequence of Brevibacillus parabrevis NBRC 12334.</title>
        <authorList>
            <person name="Hosoyama A."/>
            <person name="Uohara A."/>
            <person name="Ohji S."/>
            <person name="Ichikawa N."/>
        </authorList>
    </citation>
    <scope>NUCLEOTIDE SEQUENCE [LARGE SCALE GENOMIC DNA]</scope>
    <source>
        <strain evidence="2 3">NBRC 12334</strain>
    </source>
</reference>
<dbReference type="EMBL" id="BJMH01000029">
    <property type="protein sequence ID" value="GEB34873.1"/>
    <property type="molecule type" value="Genomic_DNA"/>
</dbReference>
<dbReference type="AlphaFoldDB" id="A0A4Y3PN98"/>
<proteinExistence type="predicted"/>
<feature type="compositionally biased region" description="Basic and acidic residues" evidence="1">
    <location>
        <begin position="30"/>
        <end position="39"/>
    </location>
</feature>
<evidence type="ECO:0000256" key="1">
    <source>
        <dbReference type="SAM" id="MobiDB-lite"/>
    </source>
</evidence>
<evidence type="ECO:0000313" key="2">
    <source>
        <dbReference type="EMBL" id="GEB34873.1"/>
    </source>
</evidence>
<organism evidence="2 3">
    <name type="scientific">Brevibacillus parabrevis</name>
    <dbReference type="NCBI Taxonomy" id="54914"/>
    <lineage>
        <taxon>Bacteria</taxon>
        <taxon>Bacillati</taxon>
        <taxon>Bacillota</taxon>
        <taxon>Bacilli</taxon>
        <taxon>Bacillales</taxon>
        <taxon>Paenibacillaceae</taxon>
        <taxon>Brevibacillus</taxon>
    </lineage>
</organism>
<evidence type="ECO:0000313" key="3">
    <source>
        <dbReference type="Proteomes" id="UP000316882"/>
    </source>
</evidence>
<gene>
    <name evidence="2" type="ORF">BPA01_44530</name>
</gene>
<dbReference type="Proteomes" id="UP000316882">
    <property type="component" value="Unassembled WGS sequence"/>
</dbReference>
<sequence>MTKVKTKSTAATTSSKKRSYEDTLNNLAHYLEKKPGKRK</sequence>
<protein>
    <submittedName>
        <fullName evidence="2">Uncharacterized protein</fullName>
    </submittedName>
</protein>
<keyword evidence="3" id="KW-1185">Reference proteome</keyword>
<name>A0A4Y3PN98_BREPA</name>
<comment type="caution">
    <text evidence="2">The sequence shown here is derived from an EMBL/GenBank/DDBJ whole genome shotgun (WGS) entry which is preliminary data.</text>
</comment>
<feature type="region of interest" description="Disordered" evidence="1">
    <location>
        <begin position="1"/>
        <end position="39"/>
    </location>
</feature>